<reference evidence="3 4" key="1">
    <citation type="submission" date="2018-08" db="EMBL/GenBank/DDBJ databases">
        <authorList>
            <person name="Laetsch R D."/>
            <person name="Stevens L."/>
            <person name="Kumar S."/>
            <person name="Blaxter L. M."/>
        </authorList>
    </citation>
    <scope>NUCLEOTIDE SEQUENCE [LARGE SCALE GENOMIC DNA]</scope>
</reference>
<organism evidence="3 4">
    <name type="scientific">Acanthocheilonema viteae</name>
    <name type="common">Filarial nematode worm</name>
    <name type="synonym">Dipetalonema viteae</name>
    <dbReference type="NCBI Taxonomy" id="6277"/>
    <lineage>
        <taxon>Eukaryota</taxon>
        <taxon>Metazoa</taxon>
        <taxon>Ecdysozoa</taxon>
        <taxon>Nematoda</taxon>
        <taxon>Chromadorea</taxon>
        <taxon>Rhabditida</taxon>
        <taxon>Spirurina</taxon>
        <taxon>Spiruromorpha</taxon>
        <taxon>Filarioidea</taxon>
        <taxon>Onchocercidae</taxon>
        <taxon>Acanthocheilonema</taxon>
    </lineage>
</organism>
<dbReference type="OrthoDB" id="5843663at2759"/>
<name>A0A498SDU4_ACAVI</name>
<feature type="domain" description="Ground-like" evidence="2">
    <location>
        <begin position="145"/>
        <end position="213"/>
    </location>
</feature>
<accession>A0A498SDU4</accession>
<protein>
    <recommendedName>
        <fullName evidence="2">Ground-like domain-containing protein</fullName>
    </recommendedName>
</protein>
<sequence length="215" mass="22412">MVILLILFVLIPEHPTLVGANPGLVGPGPPLGGAGGDCNCPQAQLPCPAPVAPCPSLFPPLGPPQPPCPPPISSCPPPPPPSLCLPCPPPPPPPLCLPSLPSLPPLSLPCPPQPSQLCSCPCKRKKRSTPVATITSENGTSGHVLCNNSHIRKIILKNLSSDAKVSKAAIYSELKAKQKNDYVVLCSQSNLSFTSDSMNYCVGGNTDHLCYVFQL</sequence>
<dbReference type="AlphaFoldDB" id="A0A498SDU4"/>
<gene>
    <name evidence="3" type="ORF">NAV_LOCUS4602</name>
</gene>
<evidence type="ECO:0000313" key="3">
    <source>
        <dbReference type="EMBL" id="VBB29811.1"/>
    </source>
</evidence>
<dbReference type="STRING" id="6277.A0A498SDU4"/>
<dbReference type="Pfam" id="PF04155">
    <property type="entry name" value="Ground-like"/>
    <property type="match status" value="1"/>
</dbReference>
<keyword evidence="1" id="KW-0732">Signal</keyword>
<evidence type="ECO:0000313" key="4">
    <source>
        <dbReference type="Proteomes" id="UP000276991"/>
    </source>
</evidence>
<proteinExistence type="predicted"/>
<dbReference type="Proteomes" id="UP000276991">
    <property type="component" value="Unassembled WGS sequence"/>
</dbReference>
<evidence type="ECO:0000256" key="1">
    <source>
        <dbReference type="SAM" id="SignalP"/>
    </source>
</evidence>
<evidence type="ECO:0000259" key="2">
    <source>
        <dbReference type="Pfam" id="PF04155"/>
    </source>
</evidence>
<keyword evidence="4" id="KW-1185">Reference proteome</keyword>
<dbReference type="InterPro" id="IPR007284">
    <property type="entry name" value="Ground-like_dom"/>
</dbReference>
<dbReference type="EMBL" id="UPTC01000703">
    <property type="protein sequence ID" value="VBB29811.1"/>
    <property type="molecule type" value="Genomic_DNA"/>
</dbReference>
<feature type="chain" id="PRO_5019799977" description="Ground-like domain-containing protein" evidence="1">
    <location>
        <begin position="21"/>
        <end position="215"/>
    </location>
</feature>
<feature type="signal peptide" evidence="1">
    <location>
        <begin position="1"/>
        <end position="20"/>
    </location>
</feature>